<organism evidence="5 6">
    <name type="scientific">Halonotius terrestris</name>
    <dbReference type="NCBI Taxonomy" id="2487750"/>
    <lineage>
        <taxon>Archaea</taxon>
        <taxon>Methanobacteriati</taxon>
        <taxon>Methanobacteriota</taxon>
        <taxon>Stenosarchaea group</taxon>
        <taxon>Halobacteria</taxon>
        <taxon>Halobacteriales</taxon>
        <taxon>Haloferacaceae</taxon>
        <taxon>Halonotius</taxon>
    </lineage>
</organism>
<evidence type="ECO:0000313" key="5">
    <source>
        <dbReference type="EMBL" id="TQQ82980.1"/>
    </source>
</evidence>
<evidence type="ECO:0000259" key="4">
    <source>
        <dbReference type="Pfam" id="PF02384"/>
    </source>
</evidence>
<dbReference type="PANTHER" id="PTHR33841:SF5">
    <property type="entry name" value="DNA METHYLASE (MODIFICATION METHYLASE) (METHYLTRANSFERASE)-RELATED"/>
    <property type="match status" value="1"/>
</dbReference>
<dbReference type="InterPro" id="IPR003356">
    <property type="entry name" value="DNA_methylase_A-5"/>
</dbReference>
<reference evidence="5" key="1">
    <citation type="submission" date="2019-02" db="EMBL/GenBank/DDBJ databases">
        <title>Halonotius sp. a new haloarchaeum isolated from saline soil.</title>
        <authorList>
            <person name="Duran-Viseras A."/>
            <person name="Sanchez-Porro C."/>
            <person name="Ventosa A."/>
        </authorList>
    </citation>
    <scope>NUCLEOTIDE SEQUENCE</scope>
    <source>
        <strain evidence="5">F15B</strain>
    </source>
</reference>
<dbReference type="Pfam" id="PF02384">
    <property type="entry name" value="N6_Mtase"/>
    <property type="match status" value="1"/>
</dbReference>
<dbReference type="Proteomes" id="UP000705823">
    <property type="component" value="Unassembled WGS sequence"/>
</dbReference>
<dbReference type="GO" id="GO:0032259">
    <property type="term" value="P:methylation"/>
    <property type="evidence" value="ECO:0007669"/>
    <property type="project" value="UniProtKB-KW"/>
</dbReference>
<dbReference type="GO" id="GO:0003677">
    <property type="term" value="F:DNA binding"/>
    <property type="evidence" value="ECO:0007669"/>
    <property type="project" value="InterPro"/>
</dbReference>
<dbReference type="PANTHER" id="PTHR33841">
    <property type="entry name" value="DNA METHYLTRANSFERASE YEEA-RELATED"/>
    <property type="match status" value="1"/>
</dbReference>
<dbReference type="InterPro" id="IPR050953">
    <property type="entry name" value="N4_N6_ade-DNA_methylase"/>
</dbReference>
<dbReference type="InterPro" id="IPR029063">
    <property type="entry name" value="SAM-dependent_MTases_sf"/>
</dbReference>
<evidence type="ECO:0000256" key="3">
    <source>
        <dbReference type="ARBA" id="ARBA00022691"/>
    </source>
</evidence>
<sequence>MRHNDLPHLDLHSFEKFSDLSEVDSTEVLDDGFRIDLDDSTLYFYAPSDPQTQLETLPKDTDRVFIPVLRGFLEFDNGTNLYYDSPESDPLEELAERIVTQQVQPEEIGFDDTMEMLINSGYLAGFTPQKVAEILAGWAVSESDESVLDIATGSGSLLKQAAEENEEAELLGIEINPIIAKLAQTRLKDSENAEILNTDFFDWNQLGQQELDGDVSKKFDAVIGNPPVGQIHRILPNQIDEIRDTYPDIGRTAAAAFVVKAAEHLKNGGRGAFVLPKHALKDGLLEHLTETCSIHRIVELPIGTFNYARTPELVLLTLSKEKRPEDVRETGVARFNKPELPDNARGLFEQRLECIIQSRYNKYDVEIVQASHADLEDGNVIQILSNPPIYDIISSEQFTRLGDLSSVTVGSGVQTGDNEFFHFDVEEKEESNIDERFFRPLIKNPSDEIQSITENEIDLWILDLQAYVEEKKEQGVEITEENILEQLEDDGYEGLANYIGESNINQRRMKPYFLPDRRGKFENPDMVIPQFFDKPRCYTVEIDNAMYDGTVIGVNVDDDLSKDALSRLLNTPLYKELFQTFASKMNFDWYRMNIRQLRDIPIVETALSQDVHDRMEPFFPPEDDNDLVNLNHILIESCETEEEKQALRRYLASREEFAWSWFMSLSDWEEFQELLESDRSQAEEFVIEQFDQELLDQARSTFQNIAFFEERGDFLDDLLMEFEEEHYRGFLAGIVLQFEGVLADLVEEIGGEVIEKENETLFVVPRKKDSPMKKNLDNLISQFFDGVFGEYLDKTVRQRRNKIAHGDVIEDSRTLSIQFFVSFYALCNACLNAYIEEVQEDSAAPA</sequence>
<keyword evidence="3" id="KW-0949">S-adenosyl-L-methionine</keyword>
<keyword evidence="1 5" id="KW-0489">Methyltransferase</keyword>
<evidence type="ECO:0000313" key="6">
    <source>
        <dbReference type="Proteomes" id="UP000705823"/>
    </source>
</evidence>
<accession>A0A8J8TC25</accession>
<comment type="caution">
    <text evidence="5">The sequence shown here is derived from an EMBL/GenBank/DDBJ whole genome shotgun (WGS) entry which is preliminary data.</text>
</comment>
<dbReference type="CDD" id="cd02440">
    <property type="entry name" value="AdoMet_MTases"/>
    <property type="match status" value="1"/>
</dbReference>
<keyword evidence="6" id="KW-1185">Reference proteome</keyword>
<keyword evidence="2" id="KW-0808">Transferase</keyword>
<dbReference type="PRINTS" id="PR00507">
    <property type="entry name" value="N12N6MTFRASE"/>
</dbReference>
<dbReference type="EMBL" id="RKLU01000002">
    <property type="protein sequence ID" value="TQQ82980.1"/>
    <property type="molecule type" value="Genomic_DNA"/>
</dbReference>
<gene>
    <name evidence="5" type="ORF">EGH24_05970</name>
</gene>
<dbReference type="RefSeq" id="WP_142979244.1">
    <property type="nucleotide sequence ID" value="NZ_RKLU01000002.1"/>
</dbReference>
<proteinExistence type="predicted"/>
<dbReference type="AlphaFoldDB" id="A0A8J8TC25"/>
<protein>
    <submittedName>
        <fullName evidence="5">Methyltransferase domain-containing protein</fullName>
    </submittedName>
</protein>
<feature type="domain" description="DNA methylase adenine-specific" evidence="4">
    <location>
        <begin position="126"/>
        <end position="358"/>
    </location>
</feature>
<evidence type="ECO:0000256" key="1">
    <source>
        <dbReference type="ARBA" id="ARBA00022603"/>
    </source>
</evidence>
<dbReference type="Gene3D" id="3.40.50.150">
    <property type="entry name" value="Vaccinia Virus protein VP39"/>
    <property type="match status" value="1"/>
</dbReference>
<dbReference type="GO" id="GO:0008170">
    <property type="term" value="F:N-methyltransferase activity"/>
    <property type="evidence" value="ECO:0007669"/>
    <property type="project" value="InterPro"/>
</dbReference>
<dbReference type="SUPFAM" id="SSF53335">
    <property type="entry name" value="S-adenosyl-L-methionine-dependent methyltransferases"/>
    <property type="match status" value="1"/>
</dbReference>
<evidence type="ECO:0000256" key="2">
    <source>
        <dbReference type="ARBA" id="ARBA00022679"/>
    </source>
</evidence>
<name>A0A8J8TC25_9EURY</name>
<dbReference type="OrthoDB" id="45790at2157"/>